<proteinExistence type="predicted"/>
<evidence type="ECO:0000313" key="8">
    <source>
        <dbReference type="Proteomes" id="UP000288291"/>
    </source>
</evidence>
<evidence type="ECO:0000313" key="7">
    <source>
        <dbReference type="EMBL" id="RVU70335.1"/>
    </source>
</evidence>
<dbReference type="NCBIfam" id="TIGR00121">
    <property type="entry name" value="birA_ligase"/>
    <property type="match status" value="1"/>
</dbReference>
<keyword evidence="4" id="KW-0092">Biotin</keyword>
<dbReference type="Pfam" id="PF02237">
    <property type="entry name" value="BPL_C"/>
    <property type="match status" value="1"/>
</dbReference>
<evidence type="ECO:0000256" key="1">
    <source>
        <dbReference type="ARBA" id="ARBA00022598"/>
    </source>
</evidence>
<keyword evidence="8" id="KW-1185">Reference proteome</keyword>
<comment type="caution">
    <text evidence="7">The sequence shown here is derived from an EMBL/GenBank/DDBJ whole genome shotgun (WGS) entry which is preliminary data.</text>
</comment>
<dbReference type="InterPro" id="IPR004143">
    <property type="entry name" value="BPL_LPL_catalytic"/>
</dbReference>
<dbReference type="SUPFAM" id="SSF50037">
    <property type="entry name" value="C-terminal domain of transcriptional repressors"/>
    <property type="match status" value="1"/>
</dbReference>
<dbReference type="EC" id="6.3.4.15" evidence="5"/>
<dbReference type="AlphaFoldDB" id="A0A437STV7"/>
<dbReference type="Pfam" id="PF03099">
    <property type="entry name" value="BPL_LplA_LipB"/>
    <property type="match status" value="1"/>
</dbReference>
<dbReference type="InterPro" id="IPR008988">
    <property type="entry name" value="Transcriptional_repressor_C"/>
</dbReference>
<evidence type="ECO:0000256" key="3">
    <source>
        <dbReference type="ARBA" id="ARBA00022840"/>
    </source>
</evidence>
<dbReference type="InterPro" id="IPR004408">
    <property type="entry name" value="Biotin_CoA_COase_ligase"/>
</dbReference>
<name>A0A437STV7_9LACO</name>
<evidence type="ECO:0000256" key="2">
    <source>
        <dbReference type="ARBA" id="ARBA00022741"/>
    </source>
</evidence>
<dbReference type="CDD" id="cd16442">
    <property type="entry name" value="BPL"/>
    <property type="match status" value="1"/>
</dbReference>
<dbReference type="GO" id="GO:0016740">
    <property type="term" value="F:transferase activity"/>
    <property type="evidence" value="ECO:0007669"/>
    <property type="project" value="UniProtKB-ARBA"/>
</dbReference>
<dbReference type="InterPro" id="IPR045864">
    <property type="entry name" value="aa-tRNA-synth_II/BPL/LPL"/>
</dbReference>
<dbReference type="GO" id="GO:0009249">
    <property type="term" value="P:protein lipoylation"/>
    <property type="evidence" value="ECO:0007669"/>
    <property type="project" value="UniProtKB-ARBA"/>
</dbReference>
<dbReference type="SUPFAM" id="SSF55681">
    <property type="entry name" value="Class II aaRS and biotin synthetases"/>
    <property type="match status" value="1"/>
</dbReference>
<accession>A0A437STV7</accession>
<dbReference type="EMBL" id="RXIA01000022">
    <property type="protein sequence ID" value="RVU70335.1"/>
    <property type="molecule type" value="Genomic_DNA"/>
</dbReference>
<dbReference type="Gene3D" id="3.30.930.10">
    <property type="entry name" value="Bira Bifunctional Protein, Domain 2"/>
    <property type="match status" value="1"/>
</dbReference>
<keyword evidence="2" id="KW-0547">Nucleotide-binding</keyword>
<dbReference type="InterPro" id="IPR003142">
    <property type="entry name" value="BPL_C"/>
</dbReference>
<dbReference type="Gene3D" id="2.30.30.100">
    <property type="match status" value="1"/>
</dbReference>
<dbReference type="GO" id="GO:0004077">
    <property type="term" value="F:biotin--[biotin carboxyl-carrier protein] ligase activity"/>
    <property type="evidence" value="ECO:0007669"/>
    <property type="project" value="UniProtKB-EC"/>
</dbReference>
<dbReference type="PANTHER" id="PTHR12835">
    <property type="entry name" value="BIOTIN PROTEIN LIGASE"/>
    <property type="match status" value="1"/>
</dbReference>
<evidence type="ECO:0000259" key="6">
    <source>
        <dbReference type="PROSITE" id="PS51733"/>
    </source>
</evidence>
<keyword evidence="1 7" id="KW-0436">Ligase</keyword>
<evidence type="ECO:0000256" key="5">
    <source>
        <dbReference type="ARBA" id="ARBA00024227"/>
    </source>
</evidence>
<evidence type="ECO:0000256" key="4">
    <source>
        <dbReference type="ARBA" id="ARBA00023267"/>
    </source>
</evidence>
<protein>
    <recommendedName>
        <fullName evidence="5">biotin--[biotin carboxyl-carrier protein] ligase</fullName>
        <ecNumber evidence="5">6.3.4.15</ecNumber>
    </recommendedName>
</protein>
<reference evidence="7 8" key="1">
    <citation type="submission" date="2018-12" db="EMBL/GenBank/DDBJ databases">
        <authorList>
            <person name="Meng J."/>
        </authorList>
    </citation>
    <scope>NUCLEOTIDE SEQUENCE [LARGE SCALE GENOMIC DNA]</scope>
    <source>
        <strain evidence="7 8">HT111-2</strain>
    </source>
</reference>
<organism evidence="7 8">
    <name type="scientific">Lactobacillus xujianguonis</name>
    <dbReference type="NCBI Taxonomy" id="2495899"/>
    <lineage>
        <taxon>Bacteria</taxon>
        <taxon>Bacillati</taxon>
        <taxon>Bacillota</taxon>
        <taxon>Bacilli</taxon>
        <taxon>Lactobacillales</taxon>
        <taxon>Lactobacillaceae</taxon>
        <taxon>Lactobacillus</taxon>
    </lineage>
</organism>
<feature type="domain" description="BPL/LPL catalytic" evidence="6">
    <location>
        <begin position="1"/>
        <end position="174"/>
    </location>
</feature>
<dbReference type="GO" id="GO:0005737">
    <property type="term" value="C:cytoplasm"/>
    <property type="evidence" value="ECO:0007669"/>
    <property type="project" value="TreeGrafter"/>
</dbReference>
<dbReference type="GO" id="GO:0005524">
    <property type="term" value="F:ATP binding"/>
    <property type="evidence" value="ECO:0007669"/>
    <property type="project" value="UniProtKB-KW"/>
</dbReference>
<gene>
    <name evidence="7" type="ORF">EJK17_08145</name>
</gene>
<dbReference type="Proteomes" id="UP000288291">
    <property type="component" value="Unassembled WGS sequence"/>
</dbReference>
<sequence length="232" mass="26031">MQEFWLAETPSTQDCAKEYLQVHRENAVFIAEKQTAGYGKQGRSFYSPKDTGIYFSLALPDFNFLESKKSLLTPAIATAIVKVLAAEFPQLPFRIKWVNDLYLHGKKIAGILTEKVANDLVIGVGINLTTSHFPENLRSKAGSITQDQVNRDRLTKELFLAVKSATTHYLDLSFLELYRQKSLLLQQMVTLKLGRQKITGQVVAIDDQGKIGLKNNSGVHYYSSGEVVKVEF</sequence>
<keyword evidence="3" id="KW-0067">ATP-binding</keyword>
<dbReference type="PANTHER" id="PTHR12835:SF5">
    <property type="entry name" value="BIOTIN--PROTEIN LIGASE"/>
    <property type="match status" value="1"/>
</dbReference>
<dbReference type="PROSITE" id="PS51733">
    <property type="entry name" value="BPL_LPL_CATALYTIC"/>
    <property type="match status" value="1"/>
</dbReference>
<dbReference type="RefSeq" id="WP_103662083.1">
    <property type="nucleotide sequence ID" value="NZ_ML136890.1"/>
</dbReference>